<evidence type="ECO:0000259" key="2">
    <source>
        <dbReference type="Pfam" id="PF00892"/>
    </source>
</evidence>
<dbReference type="SUPFAM" id="SSF103481">
    <property type="entry name" value="Multidrug resistance efflux transporter EmrE"/>
    <property type="match status" value="1"/>
</dbReference>
<gene>
    <name evidence="3" type="ORF">NFI88_09815</name>
</gene>
<accession>A0ABT1VXQ7</accession>
<name>A0ABT1VXQ7_9PROT</name>
<keyword evidence="1" id="KW-0472">Membrane</keyword>
<evidence type="ECO:0000313" key="3">
    <source>
        <dbReference type="EMBL" id="MCQ8241135.1"/>
    </source>
</evidence>
<feature type="transmembrane region" description="Helical" evidence="1">
    <location>
        <begin position="195"/>
        <end position="217"/>
    </location>
</feature>
<comment type="caution">
    <text evidence="3">The sequence shown here is derived from an EMBL/GenBank/DDBJ whole genome shotgun (WGS) entry which is preliminary data.</text>
</comment>
<dbReference type="Gene3D" id="1.10.3730.20">
    <property type="match status" value="1"/>
</dbReference>
<feature type="domain" description="EamA" evidence="2">
    <location>
        <begin position="162"/>
        <end position="295"/>
    </location>
</feature>
<feature type="transmembrane region" description="Helical" evidence="1">
    <location>
        <begin position="224"/>
        <end position="244"/>
    </location>
</feature>
<feature type="transmembrane region" description="Helical" evidence="1">
    <location>
        <begin position="250"/>
        <end position="272"/>
    </location>
</feature>
<dbReference type="Pfam" id="PF00892">
    <property type="entry name" value="EamA"/>
    <property type="match status" value="1"/>
</dbReference>
<dbReference type="RefSeq" id="WP_422919874.1">
    <property type="nucleotide sequence ID" value="NZ_JAMZEJ010000005.1"/>
</dbReference>
<keyword evidence="4" id="KW-1185">Reference proteome</keyword>
<feature type="transmembrane region" description="Helical" evidence="1">
    <location>
        <begin position="66"/>
        <end position="85"/>
    </location>
</feature>
<feature type="transmembrane region" description="Helical" evidence="1">
    <location>
        <begin position="6"/>
        <end position="25"/>
    </location>
</feature>
<evidence type="ECO:0000313" key="4">
    <source>
        <dbReference type="Proteomes" id="UP001524547"/>
    </source>
</evidence>
<feature type="transmembrane region" description="Helical" evidence="1">
    <location>
        <begin position="162"/>
        <end position="183"/>
    </location>
</feature>
<protein>
    <submittedName>
        <fullName evidence="3">EamA family transporter</fullName>
    </submittedName>
</protein>
<keyword evidence="1" id="KW-1133">Transmembrane helix</keyword>
<feature type="transmembrane region" description="Helical" evidence="1">
    <location>
        <begin position="92"/>
        <end position="110"/>
    </location>
</feature>
<dbReference type="InterPro" id="IPR000620">
    <property type="entry name" value="EamA_dom"/>
</dbReference>
<dbReference type="Proteomes" id="UP001524547">
    <property type="component" value="Unassembled WGS sequence"/>
</dbReference>
<proteinExistence type="predicted"/>
<organism evidence="3 4">
    <name type="scientific">Rhizosaccharibacter radicis</name>
    <dbReference type="NCBI Taxonomy" id="2782605"/>
    <lineage>
        <taxon>Bacteria</taxon>
        <taxon>Pseudomonadati</taxon>
        <taxon>Pseudomonadota</taxon>
        <taxon>Alphaproteobacteria</taxon>
        <taxon>Acetobacterales</taxon>
        <taxon>Acetobacteraceae</taxon>
        <taxon>Rhizosaccharibacter</taxon>
    </lineage>
</organism>
<feature type="transmembrane region" description="Helical" evidence="1">
    <location>
        <begin position="281"/>
        <end position="298"/>
    </location>
</feature>
<feature type="transmembrane region" description="Helical" evidence="1">
    <location>
        <begin position="122"/>
        <end position="141"/>
    </location>
</feature>
<dbReference type="EMBL" id="JAMZEJ010000005">
    <property type="protein sequence ID" value="MCQ8241135.1"/>
    <property type="molecule type" value="Genomic_DNA"/>
</dbReference>
<keyword evidence="1" id="KW-0812">Transmembrane</keyword>
<reference evidence="3 4" key="1">
    <citation type="submission" date="2022-06" db="EMBL/GenBank/DDBJ databases">
        <title>Rhizosaccharibacter gen. nov. sp. nov. KSS12, endophytic bacteria isolated from sugarcane.</title>
        <authorList>
            <person name="Pitiwittayakul N."/>
        </authorList>
    </citation>
    <scope>NUCLEOTIDE SEQUENCE [LARGE SCALE GENOMIC DNA]</scope>
    <source>
        <strain evidence="3 4">KSS12</strain>
    </source>
</reference>
<sequence length="299" mass="29070">MDTAILLGLGSALLYGFSDFAARFAGRAVGVLRTMFWVQLSAALGLSVVVAATGALAAAAGVSAGVWAITVAGNLVILLATALLYRGLSRGRLAVVAPITACYGAVTAVLSCLSGEALGAPVAGGLLLAVAGAALSSVPSAPAPANAGDEGRPAAPFPGSGGAGWACAAAVCYGIGFFAIGHWSVPALGHLLPVWLYYGCGAVVLGLVGTACGLSLSVPNRREIAAVAGTGGGAVGGALTLTAAVGGAAVAVPTVLSSLASVVTVVLARLLIRERVAPHQWAGVAMVIAGLAVLNLRVL</sequence>
<feature type="transmembrane region" description="Helical" evidence="1">
    <location>
        <begin position="37"/>
        <end position="60"/>
    </location>
</feature>
<evidence type="ECO:0000256" key="1">
    <source>
        <dbReference type="SAM" id="Phobius"/>
    </source>
</evidence>
<dbReference type="InterPro" id="IPR037185">
    <property type="entry name" value="EmrE-like"/>
</dbReference>